<reference evidence="1 2" key="1">
    <citation type="submission" date="2022-10" db="EMBL/GenBank/DDBJ databases">
        <title>Genomic of Burkholderia cepacia PN-1.</title>
        <authorList>
            <person name="Yang Y."/>
            <person name="Guan H."/>
            <person name="Huang J."/>
        </authorList>
    </citation>
    <scope>NUCLEOTIDE SEQUENCE [LARGE SCALE GENOMIC DNA]</scope>
    <source>
        <strain evidence="1 2">PN-1</strain>
    </source>
</reference>
<dbReference type="RefSeq" id="WP_155627095.1">
    <property type="nucleotide sequence ID" value="NZ_CABVPX010000046.1"/>
</dbReference>
<sequence length="57" mass="6110">MAQGGAPRAWAHCRIAGQLIECRALAAIIAGAGFHSVVIKRWIIEVAVSVRSSRLLK</sequence>
<evidence type="ECO:0000313" key="2">
    <source>
        <dbReference type="Proteomes" id="UP001448498"/>
    </source>
</evidence>
<keyword evidence="2" id="KW-1185">Reference proteome</keyword>
<accession>A0ABZ3DGT6</accession>
<protein>
    <submittedName>
        <fullName evidence="1">Uncharacterized protein</fullName>
    </submittedName>
</protein>
<gene>
    <name evidence="1" type="ORF">OHZ10_01110</name>
</gene>
<name>A0ABZ3DGT6_9BURK</name>
<dbReference type="EMBL" id="CP109821">
    <property type="protein sequence ID" value="XAE48259.1"/>
    <property type="molecule type" value="Genomic_DNA"/>
</dbReference>
<evidence type="ECO:0000313" key="1">
    <source>
        <dbReference type="EMBL" id="XAE48259.1"/>
    </source>
</evidence>
<organism evidence="1 2">
    <name type="scientific">Burkholderia arboris</name>
    <dbReference type="NCBI Taxonomy" id="488730"/>
    <lineage>
        <taxon>Bacteria</taxon>
        <taxon>Pseudomonadati</taxon>
        <taxon>Pseudomonadota</taxon>
        <taxon>Betaproteobacteria</taxon>
        <taxon>Burkholderiales</taxon>
        <taxon>Burkholderiaceae</taxon>
        <taxon>Burkholderia</taxon>
        <taxon>Burkholderia cepacia complex</taxon>
    </lineage>
</organism>
<dbReference type="Proteomes" id="UP001448498">
    <property type="component" value="Chromosome 1"/>
</dbReference>
<proteinExistence type="predicted"/>